<dbReference type="GeneID" id="20354559"/>
<evidence type="ECO:0000313" key="3">
    <source>
        <dbReference type="Proteomes" id="UP000006039"/>
    </source>
</evidence>
<name>J3PKN8_GAET3</name>
<reference evidence="3" key="1">
    <citation type="submission" date="2010-07" db="EMBL/GenBank/DDBJ databases">
        <title>The genome sequence of Gaeumannomyces graminis var. tritici strain R3-111a-1.</title>
        <authorList>
            <consortium name="The Broad Institute Genome Sequencing Platform"/>
            <person name="Ma L.-J."/>
            <person name="Dead R."/>
            <person name="Young S."/>
            <person name="Zeng Q."/>
            <person name="Koehrsen M."/>
            <person name="Alvarado L."/>
            <person name="Berlin A."/>
            <person name="Chapman S.B."/>
            <person name="Chen Z."/>
            <person name="Freedman E."/>
            <person name="Gellesch M."/>
            <person name="Goldberg J."/>
            <person name="Griggs A."/>
            <person name="Gujja S."/>
            <person name="Heilman E.R."/>
            <person name="Heiman D."/>
            <person name="Hepburn T."/>
            <person name="Howarth C."/>
            <person name="Jen D."/>
            <person name="Larson L."/>
            <person name="Mehta T."/>
            <person name="Neiman D."/>
            <person name="Pearson M."/>
            <person name="Roberts A."/>
            <person name="Saif S."/>
            <person name="Shea T."/>
            <person name="Shenoy N."/>
            <person name="Sisk P."/>
            <person name="Stolte C."/>
            <person name="Sykes S."/>
            <person name="Walk T."/>
            <person name="White J."/>
            <person name="Yandava C."/>
            <person name="Haas B."/>
            <person name="Nusbaum C."/>
            <person name="Birren B."/>
        </authorList>
    </citation>
    <scope>NUCLEOTIDE SEQUENCE [LARGE SCALE GENOMIC DNA]</scope>
    <source>
        <strain evidence="3">R3-111a-1</strain>
    </source>
</reference>
<reference evidence="2" key="4">
    <citation type="journal article" date="2015" name="G3 (Bethesda)">
        <title>Genome sequences of three phytopathogenic species of the Magnaporthaceae family of fungi.</title>
        <authorList>
            <person name="Okagaki L.H."/>
            <person name="Nunes C.C."/>
            <person name="Sailsbery J."/>
            <person name="Clay B."/>
            <person name="Brown D."/>
            <person name="John T."/>
            <person name="Oh Y."/>
            <person name="Young N."/>
            <person name="Fitzgerald M."/>
            <person name="Haas B.J."/>
            <person name="Zeng Q."/>
            <person name="Young S."/>
            <person name="Adiconis X."/>
            <person name="Fan L."/>
            <person name="Levin J.Z."/>
            <person name="Mitchell T.K."/>
            <person name="Okubara P.A."/>
            <person name="Farman M.L."/>
            <person name="Kohn L.M."/>
            <person name="Birren B."/>
            <person name="Ma L.-J."/>
            <person name="Dean R.A."/>
        </authorList>
    </citation>
    <scope>NUCLEOTIDE SEQUENCE</scope>
    <source>
        <strain evidence="2">R3-111a-1</strain>
    </source>
</reference>
<reference evidence="1" key="3">
    <citation type="submission" date="2010-09" db="EMBL/GenBank/DDBJ databases">
        <title>Annotation of Gaeumannomyces graminis var. tritici R3-111a-1.</title>
        <authorList>
            <consortium name="The Broad Institute Genome Sequencing Platform"/>
            <person name="Ma L.-J."/>
            <person name="Dead R."/>
            <person name="Young S.K."/>
            <person name="Zeng Q."/>
            <person name="Gargeya S."/>
            <person name="Fitzgerald M."/>
            <person name="Haas B."/>
            <person name="Abouelleil A."/>
            <person name="Alvarado L."/>
            <person name="Arachchi H.M."/>
            <person name="Berlin A."/>
            <person name="Brown A."/>
            <person name="Chapman S.B."/>
            <person name="Chen Z."/>
            <person name="Dunbar C."/>
            <person name="Freedman E."/>
            <person name="Gearin G."/>
            <person name="Gellesch M."/>
            <person name="Goldberg J."/>
            <person name="Griggs A."/>
            <person name="Gujja S."/>
            <person name="Heiman D."/>
            <person name="Howarth C."/>
            <person name="Larson L."/>
            <person name="Lui A."/>
            <person name="MacDonald P.J.P."/>
            <person name="Mehta T."/>
            <person name="Montmayeur A."/>
            <person name="Murphy C."/>
            <person name="Neiman D."/>
            <person name="Pearson M."/>
            <person name="Priest M."/>
            <person name="Roberts A."/>
            <person name="Saif S."/>
            <person name="Shea T."/>
            <person name="Shenoy N."/>
            <person name="Sisk P."/>
            <person name="Stolte C."/>
            <person name="Sykes S."/>
            <person name="Yandava C."/>
            <person name="Wortman J."/>
            <person name="Nusbaum C."/>
            <person name="Birren B."/>
        </authorList>
    </citation>
    <scope>NUCLEOTIDE SEQUENCE</scope>
    <source>
        <strain evidence="1">R3-111a-1</strain>
    </source>
</reference>
<dbReference type="EnsemblFungi" id="EJT68321">
    <property type="protein sequence ID" value="EJT68321"/>
    <property type="gene ID" value="GGTG_14101"/>
</dbReference>
<evidence type="ECO:0000313" key="1">
    <source>
        <dbReference type="EMBL" id="EJT68321.1"/>
    </source>
</evidence>
<keyword evidence="3" id="KW-1185">Reference proteome</keyword>
<dbReference type="EMBL" id="GL385531">
    <property type="protein sequence ID" value="EJT68321.1"/>
    <property type="molecule type" value="Genomic_DNA"/>
</dbReference>
<sequence length="71" mass="7727">MCELCAARVWARGRVLGTSLTPLGLVCFWFPITFFNGAPSHAVAKINDTRQFIRVQTGSLAGRPLVGSSIY</sequence>
<reference evidence="1" key="2">
    <citation type="submission" date="2010-07" db="EMBL/GenBank/DDBJ databases">
        <authorList>
            <consortium name="The Broad Institute Genome Sequencing Platform"/>
            <consortium name="Broad Institute Genome Sequencing Center for Infectious Disease"/>
            <person name="Ma L.-J."/>
            <person name="Dead R."/>
            <person name="Young S."/>
            <person name="Zeng Q."/>
            <person name="Koehrsen M."/>
            <person name="Alvarado L."/>
            <person name="Berlin A."/>
            <person name="Chapman S.B."/>
            <person name="Chen Z."/>
            <person name="Freedman E."/>
            <person name="Gellesch M."/>
            <person name="Goldberg J."/>
            <person name="Griggs A."/>
            <person name="Gujja S."/>
            <person name="Heilman E.R."/>
            <person name="Heiman D."/>
            <person name="Hepburn T."/>
            <person name="Howarth C."/>
            <person name="Jen D."/>
            <person name="Larson L."/>
            <person name="Mehta T."/>
            <person name="Neiman D."/>
            <person name="Pearson M."/>
            <person name="Roberts A."/>
            <person name="Saif S."/>
            <person name="Shea T."/>
            <person name="Shenoy N."/>
            <person name="Sisk P."/>
            <person name="Stolte C."/>
            <person name="Sykes S."/>
            <person name="Walk T."/>
            <person name="White J."/>
            <person name="Yandava C."/>
            <person name="Haas B."/>
            <person name="Nusbaum C."/>
            <person name="Birren B."/>
        </authorList>
    </citation>
    <scope>NUCLEOTIDE SEQUENCE</scope>
    <source>
        <strain evidence="1">R3-111a-1</strain>
    </source>
</reference>
<reference evidence="2" key="5">
    <citation type="submission" date="2018-04" db="UniProtKB">
        <authorList>
            <consortium name="EnsemblFungi"/>
        </authorList>
    </citation>
    <scope>IDENTIFICATION</scope>
    <source>
        <strain evidence="2">R3-111a-1</strain>
    </source>
</reference>
<dbReference type="RefSeq" id="XP_009230292.1">
    <property type="nucleotide sequence ID" value="XM_009232028.1"/>
</dbReference>
<gene>
    <name evidence="2" type="primary">20354559</name>
    <name evidence="1" type="ORF">GGTG_14101</name>
</gene>
<protein>
    <submittedName>
        <fullName evidence="1 2">Uncharacterized protein</fullName>
    </submittedName>
</protein>
<evidence type="ECO:0000313" key="2">
    <source>
        <dbReference type="EnsemblFungi" id="EJT68321"/>
    </source>
</evidence>
<organism evidence="1">
    <name type="scientific">Gaeumannomyces tritici (strain R3-111a-1)</name>
    <name type="common">Wheat and barley take-all root rot fungus</name>
    <name type="synonym">Gaeumannomyces graminis var. tritici</name>
    <dbReference type="NCBI Taxonomy" id="644352"/>
    <lineage>
        <taxon>Eukaryota</taxon>
        <taxon>Fungi</taxon>
        <taxon>Dikarya</taxon>
        <taxon>Ascomycota</taxon>
        <taxon>Pezizomycotina</taxon>
        <taxon>Sordariomycetes</taxon>
        <taxon>Sordariomycetidae</taxon>
        <taxon>Magnaporthales</taxon>
        <taxon>Magnaporthaceae</taxon>
        <taxon>Gaeumannomyces</taxon>
    </lineage>
</organism>
<dbReference type="Proteomes" id="UP000006039">
    <property type="component" value="Unassembled WGS sequence"/>
</dbReference>
<dbReference type="AlphaFoldDB" id="J3PKN8"/>
<dbReference type="VEuPathDB" id="FungiDB:GGTG_14101"/>
<accession>J3PKN8</accession>
<dbReference type="HOGENOM" id="CLU_2740161_0_0_1"/>
<proteinExistence type="predicted"/>